<evidence type="ECO:0000256" key="5">
    <source>
        <dbReference type="ARBA" id="ARBA00022692"/>
    </source>
</evidence>
<keyword evidence="4" id="KW-0963">Cytoplasm</keyword>
<evidence type="ECO:0000256" key="10">
    <source>
        <dbReference type="ARBA" id="ARBA00030458"/>
    </source>
</evidence>
<dbReference type="AlphaFoldDB" id="A0A9P5XAV5"/>
<evidence type="ECO:0000256" key="7">
    <source>
        <dbReference type="ARBA" id="ARBA00023098"/>
    </source>
</evidence>
<organism evidence="13 14">
    <name type="scientific">Macrolepiota fuliginosa MF-IS2</name>
    <dbReference type="NCBI Taxonomy" id="1400762"/>
    <lineage>
        <taxon>Eukaryota</taxon>
        <taxon>Fungi</taxon>
        <taxon>Dikarya</taxon>
        <taxon>Basidiomycota</taxon>
        <taxon>Agaricomycotina</taxon>
        <taxon>Agaricomycetes</taxon>
        <taxon>Agaricomycetidae</taxon>
        <taxon>Agaricales</taxon>
        <taxon>Agaricineae</taxon>
        <taxon>Agaricaceae</taxon>
        <taxon>Macrolepiota</taxon>
    </lineage>
</organism>
<dbReference type="EMBL" id="MU151207">
    <property type="protein sequence ID" value="KAF9447285.1"/>
    <property type="molecule type" value="Genomic_DNA"/>
</dbReference>
<keyword evidence="8 12" id="KW-0472">Membrane</keyword>
<evidence type="ECO:0000313" key="13">
    <source>
        <dbReference type="EMBL" id="KAF9447285.1"/>
    </source>
</evidence>
<name>A0A9P5XAV5_9AGAR</name>
<evidence type="ECO:0000256" key="8">
    <source>
        <dbReference type="ARBA" id="ARBA00023136"/>
    </source>
</evidence>
<evidence type="ECO:0000256" key="12">
    <source>
        <dbReference type="SAM" id="Phobius"/>
    </source>
</evidence>
<evidence type="ECO:0000256" key="4">
    <source>
        <dbReference type="ARBA" id="ARBA00022490"/>
    </source>
</evidence>
<dbReference type="InterPro" id="IPR005605">
    <property type="entry name" value="Spo7"/>
</dbReference>
<feature type="region of interest" description="Disordered" evidence="11">
    <location>
        <begin position="253"/>
        <end position="348"/>
    </location>
</feature>
<gene>
    <name evidence="13" type="ORF">P691DRAFT_760927</name>
</gene>
<keyword evidence="5 12" id="KW-0812">Transmembrane</keyword>
<dbReference type="InterPro" id="IPR019168">
    <property type="entry name" value="NEP1-R1"/>
</dbReference>
<dbReference type="GO" id="GO:0006629">
    <property type="term" value="P:lipid metabolic process"/>
    <property type="evidence" value="ECO:0007669"/>
    <property type="project" value="UniProtKB-KW"/>
</dbReference>
<dbReference type="GO" id="GO:0019888">
    <property type="term" value="F:protein phosphatase regulator activity"/>
    <property type="evidence" value="ECO:0007669"/>
    <property type="project" value="InterPro"/>
</dbReference>
<dbReference type="OrthoDB" id="5599171at2759"/>
<comment type="similarity">
    <text evidence="3">Belongs to the CNEP1R1 family.</text>
</comment>
<feature type="compositionally biased region" description="Low complexity" evidence="11">
    <location>
        <begin position="174"/>
        <end position="184"/>
    </location>
</feature>
<feature type="region of interest" description="Disordered" evidence="11">
    <location>
        <begin position="156"/>
        <end position="195"/>
    </location>
</feature>
<reference evidence="13" key="1">
    <citation type="submission" date="2020-11" db="EMBL/GenBank/DDBJ databases">
        <authorList>
            <consortium name="DOE Joint Genome Institute"/>
            <person name="Ahrendt S."/>
            <person name="Riley R."/>
            <person name="Andreopoulos W."/>
            <person name="Labutti K."/>
            <person name="Pangilinan J."/>
            <person name="Ruiz-Duenas F.J."/>
            <person name="Barrasa J.M."/>
            <person name="Sanchez-Garcia M."/>
            <person name="Camarero S."/>
            <person name="Miyauchi S."/>
            <person name="Serrano A."/>
            <person name="Linde D."/>
            <person name="Babiker R."/>
            <person name="Drula E."/>
            <person name="Ayuso-Fernandez I."/>
            <person name="Pacheco R."/>
            <person name="Padilla G."/>
            <person name="Ferreira P."/>
            <person name="Barriuso J."/>
            <person name="Kellner H."/>
            <person name="Castanera R."/>
            <person name="Alfaro M."/>
            <person name="Ramirez L."/>
            <person name="Pisabarro A.G."/>
            <person name="Kuo A."/>
            <person name="Tritt A."/>
            <person name="Lipzen A."/>
            <person name="He G."/>
            <person name="Yan M."/>
            <person name="Ng V."/>
            <person name="Cullen D."/>
            <person name="Martin F."/>
            <person name="Rosso M.-N."/>
            <person name="Henrissat B."/>
            <person name="Hibbett D."/>
            <person name="Martinez A.T."/>
            <person name="Grigoriev I.V."/>
        </authorList>
    </citation>
    <scope>NUCLEOTIDE SEQUENCE</scope>
    <source>
        <strain evidence="13">MF-IS2</strain>
    </source>
</reference>
<dbReference type="Proteomes" id="UP000807342">
    <property type="component" value="Unassembled WGS sequence"/>
</dbReference>
<evidence type="ECO:0000256" key="6">
    <source>
        <dbReference type="ARBA" id="ARBA00022989"/>
    </source>
</evidence>
<protein>
    <recommendedName>
        <fullName evidence="10">Transmembrane protein 188</fullName>
    </recommendedName>
</protein>
<evidence type="ECO:0000256" key="3">
    <source>
        <dbReference type="ARBA" id="ARBA00010998"/>
    </source>
</evidence>
<evidence type="ECO:0000256" key="11">
    <source>
        <dbReference type="SAM" id="MobiDB-lite"/>
    </source>
</evidence>
<sequence length="348" mass="39266">MPPTADHATFRDLNIFEQRLKETAANLQRRKSKYQFFLGGLLIAIALLLLEVFLPPNLLVIPCKMFLCWLLPEAYLADTEVTLHPYFTSGLLFVSVTILVLIFVSGMYSEKIAYANKYVPHANRSLRSFNMYFNTRKPPLGAKFYWSPLSIFFPRPEEHTSRSPSPPSRDPSNRTRSQSASRPIPSIPPAANPRGELIFSSRVEKTFREGYDRYRAVFDKKQLETDRQKKEQAWMERWGWLYKLRFWAPPPLVQPPPVFSRTVSSSSSRGRGGGSRSGTPPTPGSSSSGRQRDRSGSPMGQPRSTGRRSPNRKVAGDAAEKGNRRGFGDEGDMRMQALERSLAQGSSS</sequence>
<dbReference type="PANTHER" id="PTHR20996">
    <property type="entry name" value="NUCLEAR ENVELOPE PHOSPHATASE-REGULATORY SUBUNIT 1"/>
    <property type="match status" value="1"/>
</dbReference>
<evidence type="ECO:0000313" key="14">
    <source>
        <dbReference type="Proteomes" id="UP000807342"/>
    </source>
</evidence>
<comment type="caution">
    <text evidence="13">The sequence shown here is derived from an EMBL/GenBank/DDBJ whole genome shotgun (WGS) entry which is preliminary data.</text>
</comment>
<evidence type="ECO:0000256" key="9">
    <source>
        <dbReference type="ARBA" id="ARBA00023242"/>
    </source>
</evidence>
<dbReference type="PANTHER" id="PTHR20996:SF1">
    <property type="entry name" value="NUCLEAR ENVELOPE PHOSPHATASE-REGULATORY SUBUNIT 1"/>
    <property type="match status" value="1"/>
</dbReference>
<dbReference type="GO" id="GO:0005737">
    <property type="term" value="C:cytoplasm"/>
    <property type="evidence" value="ECO:0007669"/>
    <property type="project" value="UniProtKB-SubCell"/>
</dbReference>
<feature type="compositionally biased region" description="Low complexity" evidence="11">
    <location>
        <begin position="260"/>
        <end position="269"/>
    </location>
</feature>
<dbReference type="Pfam" id="PF03907">
    <property type="entry name" value="Spo7"/>
    <property type="match status" value="1"/>
</dbReference>
<keyword evidence="7" id="KW-0443">Lipid metabolism</keyword>
<dbReference type="GO" id="GO:0031965">
    <property type="term" value="C:nuclear membrane"/>
    <property type="evidence" value="ECO:0007669"/>
    <property type="project" value="UniProtKB-SubCell"/>
</dbReference>
<keyword evidence="6 12" id="KW-1133">Transmembrane helix</keyword>
<comment type="subcellular location">
    <subcellularLocation>
        <location evidence="2">Cytoplasm</location>
    </subcellularLocation>
    <subcellularLocation>
        <location evidence="1">Nucleus membrane</location>
        <topology evidence="1">Multi-pass membrane protein</topology>
    </subcellularLocation>
</comment>
<feature type="compositionally biased region" description="Basic and acidic residues" evidence="11">
    <location>
        <begin position="314"/>
        <end position="333"/>
    </location>
</feature>
<evidence type="ECO:0000256" key="2">
    <source>
        <dbReference type="ARBA" id="ARBA00004496"/>
    </source>
</evidence>
<proteinExistence type="inferred from homology"/>
<accession>A0A9P5XAV5</accession>
<keyword evidence="9" id="KW-0539">Nucleus</keyword>
<keyword evidence="14" id="KW-1185">Reference proteome</keyword>
<evidence type="ECO:0000256" key="1">
    <source>
        <dbReference type="ARBA" id="ARBA00004232"/>
    </source>
</evidence>
<feature type="transmembrane region" description="Helical" evidence="12">
    <location>
        <begin position="86"/>
        <end position="108"/>
    </location>
</feature>
<dbReference type="GO" id="GO:0071595">
    <property type="term" value="C:Nem1-Spo7 phosphatase complex"/>
    <property type="evidence" value="ECO:0007669"/>
    <property type="project" value="InterPro"/>
</dbReference>
<feature type="transmembrane region" description="Helical" evidence="12">
    <location>
        <begin position="36"/>
        <end position="54"/>
    </location>
</feature>